<keyword evidence="4 5" id="KW-0472">Membrane</keyword>
<evidence type="ECO:0000313" key="9">
    <source>
        <dbReference type="Proteomes" id="UP000054698"/>
    </source>
</evidence>
<evidence type="ECO:0000313" key="6">
    <source>
        <dbReference type="EMBL" id="KTC99746.1"/>
    </source>
</evidence>
<evidence type="ECO:0000313" key="11">
    <source>
        <dbReference type="Proteomes" id="UP000254033"/>
    </source>
</evidence>
<dbReference type="InterPro" id="IPR023380">
    <property type="entry name" value="DsbB-like_sf"/>
</dbReference>
<dbReference type="SUPFAM" id="SSF158442">
    <property type="entry name" value="DsbB-like"/>
    <property type="match status" value="1"/>
</dbReference>
<comment type="subcellular location">
    <subcellularLocation>
        <location evidence="1">Membrane</location>
        <topology evidence="1">Multi-pass membrane protein</topology>
    </subcellularLocation>
</comment>
<name>A0A0W0TVS5_9GAMM</name>
<feature type="transmembrane region" description="Helical" evidence="5">
    <location>
        <begin position="12"/>
        <end position="30"/>
    </location>
</feature>
<organism evidence="6 9">
    <name type="scientific">Legionella feeleii</name>
    <dbReference type="NCBI Taxonomy" id="453"/>
    <lineage>
        <taxon>Bacteria</taxon>
        <taxon>Pseudomonadati</taxon>
        <taxon>Pseudomonadota</taxon>
        <taxon>Gammaproteobacteria</taxon>
        <taxon>Legionellales</taxon>
        <taxon>Legionellaceae</taxon>
        <taxon>Legionella</taxon>
    </lineage>
</organism>
<dbReference type="PATRIC" id="fig|453.4.peg.1419"/>
<keyword evidence="3 5" id="KW-1133">Transmembrane helix</keyword>
<dbReference type="Gene3D" id="1.20.1550.10">
    <property type="entry name" value="DsbB-like"/>
    <property type="match status" value="1"/>
</dbReference>
<feature type="transmembrane region" description="Helical" evidence="5">
    <location>
        <begin position="107"/>
        <end position="127"/>
    </location>
</feature>
<sequence>MITQNKIHRWGNCFGLILVCAVLLFAFYDQLYNHDLPCPLCLLQRACFIGIGLCLCMNLTTGIKISHYGLMTLASLLGLGIALRQVFLHVAPGDLGYGSPLLGLYLYTWSAIGFVVIIAVIAIAQLFEQEFLEENNAPPSRWLYLLMGFFLLLILANGISTFIECGPFVCKSNPQHYYLLDTMA</sequence>
<gene>
    <name evidence="6" type="primary">lidJ</name>
    <name evidence="6" type="ORF">Lfee_1307</name>
    <name evidence="8" type="ORF">NCTC11978_00590</name>
    <name evidence="7" type="ORF">NCTC12022_01198</name>
</gene>
<dbReference type="Proteomes" id="UP000054698">
    <property type="component" value="Unassembled WGS sequence"/>
</dbReference>
<accession>A0A0W0TVS5</accession>
<feature type="transmembrane region" description="Helical" evidence="5">
    <location>
        <begin position="142"/>
        <end position="163"/>
    </location>
</feature>
<dbReference type="GO" id="GO:0015035">
    <property type="term" value="F:protein-disulfide reductase activity"/>
    <property type="evidence" value="ECO:0007669"/>
    <property type="project" value="InterPro"/>
</dbReference>
<dbReference type="RefSeq" id="WP_058445093.1">
    <property type="nucleotide sequence ID" value="NZ_CAAAHT010000022.1"/>
</dbReference>
<evidence type="ECO:0000313" key="10">
    <source>
        <dbReference type="Proteomes" id="UP000251942"/>
    </source>
</evidence>
<evidence type="ECO:0000256" key="5">
    <source>
        <dbReference type="SAM" id="Phobius"/>
    </source>
</evidence>
<dbReference type="Pfam" id="PF02600">
    <property type="entry name" value="DsbB"/>
    <property type="match status" value="1"/>
</dbReference>
<dbReference type="Proteomes" id="UP000251942">
    <property type="component" value="Unassembled WGS sequence"/>
</dbReference>
<evidence type="ECO:0000313" key="8">
    <source>
        <dbReference type="EMBL" id="STX37423.1"/>
    </source>
</evidence>
<reference evidence="10 11" key="2">
    <citation type="submission" date="2018-06" db="EMBL/GenBank/DDBJ databases">
        <authorList>
            <consortium name="Pathogen Informatics"/>
            <person name="Doyle S."/>
        </authorList>
    </citation>
    <scope>NUCLEOTIDE SEQUENCE [LARGE SCALE GENOMIC DNA]</scope>
    <source>
        <strain evidence="8 11">NCTC11978</strain>
        <strain evidence="7 10">NCTC12022</strain>
    </source>
</reference>
<dbReference type="InterPro" id="IPR003752">
    <property type="entry name" value="DiS_bond_form_DsbB/BdbC"/>
</dbReference>
<keyword evidence="9" id="KW-1185">Reference proteome</keyword>
<dbReference type="Proteomes" id="UP000254033">
    <property type="component" value="Unassembled WGS sequence"/>
</dbReference>
<protein>
    <submittedName>
        <fullName evidence="7">Inner (Transmembrane) protein</fullName>
    </submittedName>
    <submittedName>
        <fullName evidence="6">Transmembrane protein</fullName>
    </submittedName>
</protein>
<dbReference type="EMBL" id="LNYB01000049">
    <property type="protein sequence ID" value="KTC99746.1"/>
    <property type="molecule type" value="Genomic_DNA"/>
</dbReference>
<proteinExistence type="predicted"/>
<evidence type="ECO:0000256" key="1">
    <source>
        <dbReference type="ARBA" id="ARBA00004141"/>
    </source>
</evidence>
<reference evidence="6 9" key="1">
    <citation type="submission" date="2015-11" db="EMBL/GenBank/DDBJ databases">
        <title>Genomic analysis of 38 Legionella species identifies large and diverse effector repertoires.</title>
        <authorList>
            <person name="Burstein D."/>
            <person name="Amaro F."/>
            <person name="Zusman T."/>
            <person name="Lifshitz Z."/>
            <person name="Cohen O."/>
            <person name="Gilbert J.A."/>
            <person name="Pupko T."/>
            <person name="Shuman H.A."/>
            <person name="Segal G."/>
        </authorList>
    </citation>
    <scope>NUCLEOTIDE SEQUENCE [LARGE SCALE GENOMIC DNA]</scope>
    <source>
        <strain evidence="6 9">WO-44C</strain>
    </source>
</reference>
<evidence type="ECO:0000256" key="2">
    <source>
        <dbReference type="ARBA" id="ARBA00022692"/>
    </source>
</evidence>
<dbReference type="GO" id="GO:0006457">
    <property type="term" value="P:protein folding"/>
    <property type="evidence" value="ECO:0007669"/>
    <property type="project" value="InterPro"/>
</dbReference>
<dbReference type="EMBL" id="UGNY01000001">
    <property type="protein sequence ID" value="STX37423.1"/>
    <property type="molecule type" value="Genomic_DNA"/>
</dbReference>
<dbReference type="GO" id="GO:0016020">
    <property type="term" value="C:membrane"/>
    <property type="evidence" value="ECO:0007669"/>
    <property type="project" value="UniProtKB-SubCell"/>
</dbReference>
<feature type="transmembrane region" description="Helical" evidence="5">
    <location>
        <begin position="42"/>
        <end position="61"/>
    </location>
</feature>
<evidence type="ECO:0000256" key="4">
    <source>
        <dbReference type="ARBA" id="ARBA00023136"/>
    </source>
</evidence>
<feature type="transmembrane region" description="Helical" evidence="5">
    <location>
        <begin position="68"/>
        <end position="87"/>
    </location>
</feature>
<dbReference type="AlphaFoldDB" id="A0A0W0TVS5"/>
<dbReference type="STRING" id="453.Lfee_1307"/>
<dbReference type="EMBL" id="UASS01000010">
    <property type="protein sequence ID" value="SPX60467.1"/>
    <property type="molecule type" value="Genomic_DNA"/>
</dbReference>
<keyword evidence="2 5" id="KW-0812">Transmembrane</keyword>
<evidence type="ECO:0000313" key="7">
    <source>
        <dbReference type="EMBL" id="SPX60467.1"/>
    </source>
</evidence>
<evidence type="ECO:0000256" key="3">
    <source>
        <dbReference type="ARBA" id="ARBA00022989"/>
    </source>
</evidence>
<dbReference type="OrthoDB" id="3711263at2"/>